<dbReference type="FunFam" id="2.30.30.140:FF:000018">
    <property type="entry name" value="Serine/threonine-protein kinase 31"/>
    <property type="match status" value="6"/>
</dbReference>
<feature type="compositionally biased region" description="Basic and acidic residues" evidence="1">
    <location>
        <begin position="2811"/>
        <end position="2881"/>
    </location>
</feature>
<feature type="compositionally biased region" description="Polar residues" evidence="1">
    <location>
        <begin position="988"/>
        <end position="1012"/>
    </location>
</feature>
<feature type="domain" description="Tudor" evidence="2">
    <location>
        <begin position="1749"/>
        <end position="1809"/>
    </location>
</feature>
<feature type="compositionally biased region" description="Polar residues" evidence="1">
    <location>
        <begin position="3827"/>
        <end position="3841"/>
    </location>
</feature>
<feature type="compositionally biased region" description="Basic and acidic residues" evidence="1">
    <location>
        <begin position="3842"/>
        <end position="3855"/>
    </location>
</feature>
<feature type="compositionally biased region" description="Polar residues" evidence="1">
    <location>
        <begin position="3783"/>
        <end position="3795"/>
    </location>
</feature>
<evidence type="ECO:0000256" key="1">
    <source>
        <dbReference type="SAM" id="MobiDB-lite"/>
    </source>
</evidence>
<feature type="compositionally biased region" description="Basic and acidic residues" evidence="1">
    <location>
        <begin position="3984"/>
        <end position="3998"/>
    </location>
</feature>
<feature type="compositionally biased region" description="Polar residues" evidence="1">
    <location>
        <begin position="3120"/>
        <end position="3131"/>
    </location>
</feature>
<dbReference type="InterPro" id="IPR002999">
    <property type="entry name" value="Tudor"/>
</dbReference>
<feature type="compositionally biased region" description="Basic and acidic residues" evidence="1">
    <location>
        <begin position="3712"/>
        <end position="3726"/>
    </location>
</feature>
<feature type="region of interest" description="Disordered" evidence="1">
    <location>
        <begin position="3984"/>
        <end position="4032"/>
    </location>
</feature>
<feature type="compositionally biased region" description="Basic and acidic residues" evidence="1">
    <location>
        <begin position="3532"/>
        <end position="3548"/>
    </location>
</feature>
<feature type="compositionally biased region" description="Polar residues" evidence="1">
    <location>
        <begin position="3484"/>
        <end position="3498"/>
    </location>
</feature>
<dbReference type="Gene3D" id="2.30.30.140">
    <property type="match status" value="12"/>
</dbReference>
<dbReference type="Proteomes" id="UP000271974">
    <property type="component" value="Unassembled WGS sequence"/>
</dbReference>
<feature type="compositionally biased region" description="Basic and acidic residues" evidence="1">
    <location>
        <begin position="3248"/>
        <end position="3261"/>
    </location>
</feature>
<dbReference type="STRING" id="188477.A0A3S1B5G2"/>
<feature type="region of interest" description="Disordered" evidence="1">
    <location>
        <begin position="3060"/>
        <end position="3341"/>
    </location>
</feature>
<feature type="domain" description="Tudor" evidence="2">
    <location>
        <begin position="666"/>
        <end position="724"/>
    </location>
</feature>
<feature type="domain" description="Tudor" evidence="2">
    <location>
        <begin position="62"/>
        <end position="121"/>
    </location>
</feature>
<feature type="compositionally biased region" description="Basic and acidic residues" evidence="1">
    <location>
        <begin position="3763"/>
        <end position="3782"/>
    </location>
</feature>
<feature type="compositionally biased region" description="Acidic residues" evidence="1">
    <location>
        <begin position="3438"/>
        <end position="3455"/>
    </location>
</feature>
<dbReference type="SUPFAM" id="SSF63748">
    <property type="entry name" value="Tudor/PWWP/MBT"/>
    <property type="match status" value="12"/>
</dbReference>
<dbReference type="PROSITE" id="PS50304">
    <property type="entry name" value="TUDOR"/>
    <property type="match status" value="10"/>
</dbReference>
<dbReference type="OrthoDB" id="341421at2759"/>
<keyword evidence="4" id="KW-1185">Reference proteome</keyword>
<feature type="region of interest" description="Disordered" evidence="1">
    <location>
        <begin position="985"/>
        <end position="1102"/>
    </location>
</feature>
<dbReference type="PANTHER" id="PTHR22948">
    <property type="entry name" value="TUDOR DOMAIN CONTAINING PROTEIN"/>
    <property type="match status" value="1"/>
</dbReference>
<feature type="domain" description="Tudor" evidence="2">
    <location>
        <begin position="2001"/>
        <end position="2059"/>
    </location>
</feature>
<feature type="compositionally biased region" description="Basic and acidic residues" evidence="1">
    <location>
        <begin position="4005"/>
        <end position="4019"/>
    </location>
</feature>
<evidence type="ECO:0000313" key="4">
    <source>
        <dbReference type="Proteomes" id="UP000271974"/>
    </source>
</evidence>
<feature type="region of interest" description="Disordered" evidence="1">
    <location>
        <begin position="3513"/>
        <end position="3616"/>
    </location>
</feature>
<evidence type="ECO:0000313" key="3">
    <source>
        <dbReference type="EMBL" id="RUS80335.1"/>
    </source>
</evidence>
<feature type="compositionally biased region" description="Basic and acidic residues" evidence="1">
    <location>
        <begin position="3594"/>
        <end position="3604"/>
    </location>
</feature>
<feature type="compositionally biased region" description="Acidic residues" evidence="1">
    <location>
        <begin position="3230"/>
        <end position="3239"/>
    </location>
</feature>
<feature type="domain" description="Tudor" evidence="2">
    <location>
        <begin position="1386"/>
        <end position="1444"/>
    </location>
</feature>
<dbReference type="SMART" id="SM00333">
    <property type="entry name" value="TUDOR"/>
    <property type="match status" value="12"/>
</dbReference>
<feature type="region of interest" description="Disordered" evidence="1">
    <location>
        <begin position="3704"/>
        <end position="3795"/>
    </location>
</feature>
<reference evidence="3 4" key="1">
    <citation type="submission" date="2019-01" db="EMBL/GenBank/DDBJ databases">
        <title>A draft genome assembly of the solar-powered sea slug Elysia chlorotica.</title>
        <authorList>
            <person name="Cai H."/>
            <person name="Li Q."/>
            <person name="Fang X."/>
            <person name="Li J."/>
            <person name="Curtis N.E."/>
            <person name="Altenburger A."/>
            <person name="Shibata T."/>
            <person name="Feng M."/>
            <person name="Maeda T."/>
            <person name="Schwartz J.A."/>
            <person name="Shigenobu S."/>
            <person name="Lundholm N."/>
            <person name="Nishiyama T."/>
            <person name="Yang H."/>
            <person name="Hasebe M."/>
            <person name="Li S."/>
            <person name="Pierce S.K."/>
            <person name="Wang J."/>
        </authorList>
    </citation>
    <scope>NUCLEOTIDE SEQUENCE [LARGE SCALE GENOMIC DNA]</scope>
    <source>
        <strain evidence="3">EC2010</strain>
        <tissue evidence="3">Whole organism of an adult</tissue>
    </source>
</reference>
<feature type="domain" description="Tudor" evidence="2">
    <location>
        <begin position="2244"/>
        <end position="2312"/>
    </location>
</feature>
<feature type="domain" description="Tudor" evidence="2">
    <location>
        <begin position="857"/>
        <end position="915"/>
    </location>
</feature>
<dbReference type="Pfam" id="PF00567">
    <property type="entry name" value="TUDOR"/>
    <property type="match status" value="12"/>
</dbReference>
<feature type="compositionally biased region" description="Basic and acidic residues" evidence="1">
    <location>
        <begin position="3102"/>
        <end position="3119"/>
    </location>
</feature>
<comment type="caution">
    <text evidence="3">The sequence shown here is derived from an EMBL/GenBank/DDBJ whole genome shotgun (WGS) entry which is preliminary data.</text>
</comment>
<feature type="domain" description="Tudor" evidence="2">
    <location>
        <begin position="465"/>
        <end position="524"/>
    </location>
</feature>
<feature type="region of interest" description="Disordered" evidence="1">
    <location>
        <begin position="3824"/>
        <end position="3895"/>
    </location>
</feature>
<feature type="region of interest" description="Disordered" evidence="1">
    <location>
        <begin position="3647"/>
        <end position="3688"/>
    </location>
</feature>
<feature type="compositionally biased region" description="Polar residues" evidence="1">
    <location>
        <begin position="1309"/>
        <end position="1322"/>
    </location>
</feature>
<feature type="compositionally biased region" description="Polar residues" evidence="1">
    <location>
        <begin position="3417"/>
        <end position="3434"/>
    </location>
</feature>
<proteinExistence type="predicted"/>
<feature type="compositionally biased region" description="Polar residues" evidence="1">
    <location>
        <begin position="3276"/>
        <end position="3294"/>
    </location>
</feature>
<feature type="domain" description="Tudor" evidence="2">
    <location>
        <begin position="1151"/>
        <end position="1209"/>
    </location>
</feature>
<feature type="region of interest" description="Disordered" evidence="1">
    <location>
        <begin position="3931"/>
        <end position="3958"/>
    </location>
</feature>
<feature type="region of interest" description="Disordered" evidence="1">
    <location>
        <begin position="2788"/>
        <end position="2888"/>
    </location>
</feature>
<dbReference type="PANTHER" id="PTHR22948:SF29">
    <property type="entry name" value="FI02030P-RELATED"/>
    <property type="match status" value="1"/>
</dbReference>
<feature type="region of interest" description="Disordered" evidence="1">
    <location>
        <begin position="1273"/>
        <end position="1329"/>
    </location>
</feature>
<feature type="compositionally biased region" description="Polar residues" evidence="1">
    <location>
        <begin position="1276"/>
        <end position="1285"/>
    </location>
</feature>
<feature type="compositionally biased region" description="Basic and acidic residues" evidence="1">
    <location>
        <begin position="3742"/>
        <end position="3755"/>
    </location>
</feature>
<feature type="compositionally biased region" description="Low complexity" evidence="1">
    <location>
        <begin position="3465"/>
        <end position="3482"/>
    </location>
</feature>
<feature type="compositionally biased region" description="Basic and acidic residues" evidence="1">
    <location>
        <begin position="3300"/>
        <end position="3314"/>
    </location>
</feature>
<feature type="region of interest" description="Disordered" evidence="1">
    <location>
        <begin position="3403"/>
        <end position="3498"/>
    </location>
</feature>
<feature type="domain" description="Tudor" evidence="2">
    <location>
        <begin position="259"/>
        <end position="317"/>
    </location>
</feature>
<feature type="compositionally biased region" description="Polar residues" evidence="1">
    <location>
        <begin position="3727"/>
        <end position="3741"/>
    </location>
</feature>
<dbReference type="Gene3D" id="2.40.50.90">
    <property type="match status" value="12"/>
</dbReference>
<feature type="compositionally biased region" description="Gly residues" evidence="1">
    <location>
        <begin position="1288"/>
        <end position="1305"/>
    </location>
</feature>
<organism evidence="3 4">
    <name type="scientific">Elysia chlorotica</name>
    <name type="common">Eastern emerald elysia</name>
    <name type="synonym">Sea slug</name>
    <dbReference type="NCBI Taxonomy" id="188477"/>
    <lineage>
        <taxon>Eukaryota</taxon>
        <taxon>Metazoa</taxon>
        <taxon>Spiralia</taxon>
        <taxon>Lophotrochozoa</taxon>
        <taxon>Mollusca</taxon>
        <taxon>Gastropoda</taxon>
        <taxon>Heterobranchia</taxon>
        <taxon>Euthyneura</taxon>
        <taxon>Panpulmonata</taxon>
        <taxon>Sacoglossa</taxon>
        <taxon>Placobranchoidea</taxon>
        <taxon>Plakobranchidae</taxon>
        <taxon>Elysia</taxon>
    </lineage>
</organism>
<evidence type="ECO:0000259" key="2">
    <source>
        <dbReference type="PROSITE" id="PS50304"/>
    </source>
</evidence>
<dbReference type="CDD" id="cd20379">
    <property type="entry name" value="Tudor_dTUD-like"/>
    <property type="match status" value="1"/>
</dbReference>
<dbReference type="InterPro" id="IPR050621">
    <property type="entry name" value="Tudor_domain_containing"/>
</dbReference>
<feature type="compositionally biased region" description="Polar residues" evidence="1">
    <location>
        <begin position="3883"/>
        <end position="3895"/>
    </location>
</feature>
<dbReference type="EMBL" id="RQTK01000398">
    <property type="protein sequence ID" value="RUS80335.1"/>
    <property type="molecule type" value="Genomic_DNA"/>
</dbReference>
<sequence length="4032" mass="442708">MEDYPIDFISKGSTEYVFTTHIKDPEHFYVHVESQTKILDDIMETLAERYNDIGPYDRILNNKRLGTLCAAKFTDDDNWYRAKITGLMNTGLIEVQFVDYGNTDYVSEDRVKSLDADLVQYPIQCYKCALANVKCTQGYWTPESTVKFEDKAMDQRCEAHFSGKKQDDTYLVNMIDGEGNSLNEMFGAVRASKNHQSCNGETFKEIAWQKGAKVQATVAYVQSPDLFWCQDQSFANELLIMSEELSRLHMTQGIQPMTDVRPGSICAAKFSEDEAWYRGVVQSVSNGEALVYFVDYGNTESVPLNLVCRLSPGMKTMPALAAKCCLSGVSSRNGSWDQAVVDQFEEIVVDKEFEMVIVDRKNDTYIVSLVDIVESTDVSSQMRVLLGQSGDVPRAQEMNTSYDSETKEVAGVGPSLSMGSRVETFLTWVESPGDFWVQLKDFDFLVHKLSTELQEFYAQPRPGTSVSPGAFIVAKYSEDGMWYRGLVLKEVSDSEVLVLFIDYGNSDIVAKVDLRQVAPAFGEIVPLAFRCALVGVKPLSEDTKVWTSDAKSFLEEMTQDGCICEVVDETESRKLVQLSVNGKDIATELASLRVVAASSSNKPSTRPQYVNQIAVKRSDTETVTVTHVSSPQDFWCQLNKLFAPLDNLMAKLEAHYSDEGGTPIRNLEKGRACIAQYSEDKAWYRGKILDASHEGVTVQFVDYGNSELVSADLVCEPEPRFLDLPVQAIHCSLPLDRSLPHLADAMTDLVLDKELTMEVLSVGSEINVVELYIEGSKVSDMLKQASGATESKQAQAGGLKAAANIPVGSTVTAFVSYVTSPSKFYVQLADKEIELGELMDEISVYNHQSSGQESLLNPQVNQACMALFSEDNQWYRGIIKSLQASSCNVLFVDYGNEESVSYKDALKILPSEFTTLPALAYECSLEGTDGAAWTKEAEEFFESIIMDQELQCTFLSQKSVKITINGKDIKNELISNGFFKEQKAGLSQKRTGSSEKLQINGGVSPQNNNGWNDSGDVGQGTSGFGSNKAFGSRDGNASSGFGSRKTESNSGFSPNKDSDRPSFGSKGQGAFGFGGGDGQRERKTSTGSSAASGEFTYGEPPSEPEAAILVHMDEDGTFYLQLPSMEKDILFLAKRLAGSYKNGGGPRLKDNPAKGIICCAKFPEDGCMYRCLVLDVNSGTATLRYVDYGNTAECSTRDLKMLFPDLLQYSVQAYPCKLKGLTWSIDQAEKFASATLDQNLQVTFSGVSPPFEVEIKTPSGDLLDILTGKIAFTPSKKPQSDTSPQKKGFGGGSTSPKQNGGGGFGSSKPLPTSNESSASTGRSLPPPAPKICEQKYVSQIAPGDPVGAYICHIDEAGYFYLQLEKDTATLDSIMEQLESLSGQHPDPSTGAACAAIFSEDSSWYRALINSVQGDNLKVTFVDYGNGSEVQKNSVKPLTNALLSNAPLAFQCQFSDIGPLPEEAQKKLSDYLMEHKVMVTFNSQSSPCSVSMTDADGKDLQEIVCPSDCYKTQSKPKNVIPAGVTDIEDDGRFYIQLYPDFPAIAKLHKNLSEAASSNSLEKVVTQEVGLAVCFEQEQGEWRRGQIQKISDESIEVIDVDTGKKISKDADSLFQLPLHFFKNAPYGYECRLKGVESWTDDLRKKFTEMTEEKILNATFHTGTTPFRVSLARSIELDLLGLSAPMPDSPVKEEPTKSIASETASGSAAYISHVDSDGTFYTQLVTSEEDLNAMSEKLEEALASATTGDLSVAPLGAICCAQFTEDDAWYRARVTDTDADKGQITVRFVDYGNTDTVESDRLAALPEGFELSVVPAFATKSRLSGLSDLTEEAVEKLRAAVLDQVVTVEVIASQEDRDEVVVRIGGKLLSDVVGIQVANTDGVSPEASYSQEEFVDASETVDNEVETALNKNTNAEADEFDDAMEGIDKTNATENQKAEQDVLISPSQEEMASGNRMPVTVSFVVDPSEFYFQLDQKQDDYNLLLDQMFEHYSGLPEGEGAIQDLSIGDLCAALYAEDESWYRVCVKDITDGSYRIFFIDHGNTEVAEADTLRVLADQFRPLPPAAKKASLAGVRPATEEWSSEAISEFKEHVEGKSLLADIMNTRNDQTILRLLELGIPVHEGLVNKGYGVASEEDVVINQAVQHIFADDTFQESQSEGMIDSSENNFDKENEKVCGSTIPSLRPRIGSVANTIEELEAVSVYVSCAKSPYSFWCQLSTCIEILKEIGDILGAEYSDPQNLKLTEEACVGDFVIARNLNDGLLYRSKVISVESSSEENTEDQQPKVFLQYIDFGTEGEADRDQMFKMETSLFKFPAQAFKCSLENVGPQQGDSWSQSVCDKFSEVVQDRELSLKLVGNDADGTSFVELIDPQTGQSLSSLLIETGFGLSSVESVDRDTKNCPDSYLRGDTSAFDGLEITRPIMESTAMVCDTTQAMQSFSINDGKDGSFRVYSLSLHTEYDVFVCNEELPNAFHVRFLEMELQYTSLSSEIQKFIDSEVDRDADKFDPSVNDPCLVRVKEMWHRATVLKRDELNWKVKLQDIGTEVSVDSKELRSLPRNLLELPAQAIPCYLAGVVSVEPEWCSGSIEFFQDRTKDSKFSMYVLEDAHKGKYGVVISDLESSDSSSDSSSVNRAMVDLGYAEVVPGSYIDIQLDMEKTLDTDMLNDLEESFNEVSLLKCNADAAEDNDEAADLIESGEVCSYFDSYKEGKISKLCQKKADSQLYQLIQITDSSLEGSKTGNDEILGPEKETHRSHGKHFCLALDVERIEQHGCPDIEISDADMDFLGTDSEISRESSLPPTKQIHVLGDIEDAMPKADEDKEDAMPKADEEKEDAMPKADEEKEDAMPKADEEKEDAMPKADEGKEDAMPKADEEKQTKERESTATPVVNVVSGEKNCSASAPKKKSIYTWKIQTKTSPVDETVKIEAEKSDNAEDNMFVEGEKRDEEIHLESVKNEQSYDIYTKLNYTKDDDARSKALIEVSPQNEECVGPTEKFEVPSTEEVLSEGFASKEITTGEEADKEEAGFNNFGTFESNLKAPFNFEVEWKDLIISKSDLACVPSIPGELKEGGQKAADGEESATDLSFEKIDLSDEQMTSSISPDDIGRNISLEKDLQHDSELIKSSSTSETNLLSDLRKRYMSSTPSRDVRSTKAHRKVKSGNASSRKAEKALFVESTKAENVNYVAPEDLKLPSSPSNSETEIFLAKTMKDEKASEDNNSQAKCEVSKEKNEDEEQPDCEVDSTSGSPKQLHEEDAGYGKNDDTTEIVEEVSIGSGECGSTETSKDQSGNEATQFISCLESDDSHASGKEEEKVRGEGVSPLKDCGASQAECDSQEEKQSEENCSAMKNFTSDDLENSFDTVDEYESCSETGLEDGDNQGFVNSLVAVRGSMLAENLNISLLSAKSEEENSLDPASLFLSGSSFDTSAVTSDTMSTLERGDDEDEDFTPSQLEDDSYLNELMNKPKTTSVSSSSSDSCTSSEETTGQESYSSSLTTGNDSSGLELAKEVVLENSLSQNKCEEASAVKDIPIQELDIKDETNMNLSKEGESKAPNSDQNMQPKEIIHVEKDHVKSEDVSSLNLAVEEGTENISQKKTSNEDSRKEADLVQESNSEMVPRKTVVGEESEISMVSTVTSASDGVCIHSGMEIKRKNEDSPNHDIAAKRRNIEKTLSLEKEKSGNEHRDLPSERGLVSCEADTLTGNFASEDTTSIKLETEEVPCKNVESTEGRQGNLVDQNQSSRNGEIEGSHADLVAKEDGEEVHDDELLRIDEQEDGASRLDEHASINTELQTPQSMSVKADDGILDNSCQMDIARAEELLAKNVDSIESRQGNLVDKNQSSKNGEIEGSHADLVAKEDGEEVHDDELLRIDEQEDGASLIDEHAATNTEPQTPQSMNVKADDGILENSCQMDIARAVEEMVSSTSHVAEVVQENASIEAKCNDKDNDDDEDDAYYEDSVSKKDTDVTELYADEKVLAGAPALDLNDANKDADTVETKDGTEELESVEQDKECSSEIIEKNEAQGSGDEAGESQC</sequence>
<gene>
    <name evidence="3" type="ORF">EGW08_011904</name>
</gene>
<dbReference type="InterPro" id="IPR035437">
    <property type="entry name" value="SNase_OB-fold_sf"/>
</dbReference>
<name>A0A3S1B5G2_ELYCH</name>
<feature type="compositionally biased region" description="Gly residues" evidence="1">
    <location>
        <begin position="1066"/>
        <end position="1077"/>
    </location>
</feature>
<feature type="compositionally biased region" description="Basic and acidic residues" evidence="1">
    <location>
        <begin position="3561"/>
        <end position="3574"/>
    </location>
</feature>
<accession>A0A3S1B5G2</accession>
<feature type="compositionally biased region" description="Acidic residues" evidence="1">
    <location>
        <begin position="3943"/>
        <end position="3953"/>
    </location>
</feature>
<feature type="region of interest" description="Disordered" evidence="1">
    <location>
        <begin position="2983"/>
        <end position="3021"/>
    </location>
</feature>
<protein>
    <recommendedName>
        <fullName evidence="2">Tudor domain-containing protein</fullName>
    </recommendedName>
</protein>
<feature type="compositionally biased region" description="Basic and acidic residues" evidence="1">
    <location>
        <begin position="3647"/>
        <end position="3686"/>
    </location>
</feature>